<dbReference type="PANTHER" id="PTHR43046">
    <property type="entry name" value="GDP-MANNOSE MANNOSYL HYDROLASE"/>
    <property type="match status" value="1"/>
</dbReference>
<dbReference type="InterPro" id="IPR015797">
    <property type="entry name" value="NUDIX_hydrolase-like_dom_sf"/>
</dbReference>
<comment type="cofactor">
    <cofactor evidence="1">
        <name>Mg(2+)</name>
        <dbReference type="ChEBI" id="CHEBI:18420"/>
    </cofactor>
</comment>
<dbReference type="RefSeq" id="WP_166520371.1">
    <property type="nucleotide sequence ID" value="NZ_JAAABJ010000642.1"/>
</dbReference>
<gene>
    <name evidence="4" type="ORF">GNY06_12300</name>
</gene>
<feature type="domain" description="Nudix hydrolase" evidence="3">
    <location>
        <begin position="66"/>
        <end position="197"/>
    </location>
</feature>
<protein>
    <submittedName>
        <fullName evidence="4">NUDIX domain-containing protein</fullName>
    </submittedName>
</protein>
<evidence type="ECO:0000256" key="2">
    <source>
        <dbReference type="ARBA" id="ARBA00022801"/>
    </source>
</evidence>
<evidence type="ECO:0000259" key="3">
    <source>
        <dbReference type="PROSITE" id="PS51462"/>
    </source>
</evidence>
<reference evidence="4 5" key="1">
    <citation type="submission" date="2019-11" db="EMBL/GenBank/DDBJ databases">
        <title>Characterization of Elizabethkingia argenteiflava sp. nov., isolated from inner surface of Soybean Pods.</title>
        <authorList>
            <person name="Mo S."/>
        </authorList>
    </citation>
    <scope>NUCLEOTIDE SEQUENCE [LARGE SCALE GENOMIC DNA]</scope>
    <source>
        <strain evidence="4 5">YB22</strain>
    </source>
</reference>
<evidence type="ECO:0000313" key="4">
    <source>
        <dbReference type="EMBL" id="NAW52119.1"/>
    </source>
</evidence>
<organism evidence="4 5">
    <name type="scientific">Elizabethkingia argenteiflava</name>
    <dbReference type="NCBI Taxonomy" id="2681556"/>
    <lineage>
        <taxon>Bacteria</taxon>
        <taxon>Pseudomonadati</taxon>
        <taxon>Bacteroidota</taxon>
        <taxon>Flavobacteriia</taxon>
        <taxon>Flavobacteriales</taxon>
        <taxon>Weeksellaceae</taxon>
        <taxon>Elizabethkingia</taxon>
    </lineage>
</organism>
<dbReference type="PROSITE" id="PS51462">
    <property type="entry name" value="NUDIX"/>
    <property type="match status" value="1"/>
</dbReference>
<keyword evidence="2" id="KW-0378">Hydrolase</keyword>
<dbReference type="Gene3D" id="3.90.79.10">
    <property type="entry name" value="Nucleoside Triphosphate Pyrophosphohydrolase"/>
    <property type="match status" value="1"/>
</dbReference>
<accession>A0A845PV66</accession>
<dbReference type="Pfam" id="PF00293">
    <property type="entry name" value="NUDIX"/>
    <property type="match status" value="1"/>
</dbReference>
<dbReference type="CDD" id="cd03673">
    <property type="entry name" value="NUDIX_Ap6A_hydrolase"/>
    <property type="match status" value="1"/>
</dbReference>
<dbReference type="EMBL" id="JAAABJ010000642">
    <property type="protein sequence ID" value="NAW52119.1"/>
    <property type="molecule type" value="Genomic_DNA"/>
</dbReference>
<sequence>MYKVFINERKLSFTNTQQKTDKNLKFVNDNTFHTAIDLLENSPTSSVNIYARDTEEVWRIFLATFKNITAAGGIVLNSNNDILFIHRLSKWDLPKGKMEEGESSEITALREVEEECSISDLSIEKFISPTYHMYMDQVGNRILKITYWYKMLHHGLQKPHPQEIEGITKAEWVPQRDIKTKILPNTFQNIHLILQETLDL</sequence>
<keyword evidence="5" id="KW-1185">Reference proteome</keyword>
<dbReference type="PANTHER" id="PTHR43046:SF14">
    <property type="entry name" value="MUTT_NUDIX FAMILY PROTEIN"/>
    <property type="match status" value="1"/>
</dbReference>
<dbReference type="GO" id="GO:0016787">
    <property type="term" value="F:hydrolase activity"/>
    <property type="evidence" value="ECO:0007669"/>
    <property type="project" value="UniProtKB-KW"/>
</dbReference>
<dbReference type="InterPro" id="IPR000086">
    <property type="entry name" value="NUDIX_hydrolase_dom"/>
</dbReference>
<proteinExistence type="predicted"/>
<dbReference type="SUPFAM" id="SSF55811">
    <property type="entry name" value="Nudix"/>
    <property type="match status" value="1"/>
</dbReference>
<evidence type="ECO:0000313" key="5">
    <source>
        <dbReference type="Proteomes" id="UP000553459"/>
    </source>
</evidence>
<dbReference type="AlphaFoldDB" id="A0A845PV66"/>
<evidence type="ECO:0000256" key="1">
    <source>
        <dbReference type="ARBA" id="ARBA00001946"/>
    </source>
</evidence>
<name>A0A845PV66_9FLAO</name>
<comment type="caution">
    <text evidence="4">The sequence shown here is derived from an EMBL/GenBank/DDBJ whole genome shotgun (WGS) entry which is preliminary data.</text>
</comment>
<dbReference type="Proteomes" id="UP000553459">
    <property type="component" value="Unassembled WGS sequence"/>
</dbReference>